<dbReference type="OMA" id="PANDFWI"/>
<feature type="transmembrane region" description="Helical" evidence="1">
    <location>
        <begin position="497"/>
        <end position="520"/>
    </location>
</feature>
<dbReference type="GO" id="GO:0051604">
    <property type="term" value="P:protein maturation"/>
    <property type="evidence" value="ECO:0007669"/>
    <property type="project" value="InterPro"/>
</dbReference>
<accession>I7J6K1</accession>
<dbReference type="OrthoDB" id="434126at2759"/>
<dbReference type="AlphaFoldDB" id="I7J6K1"/>
<evidence type="ECO:0000259" key="2">
    <source>
        <dbReference type="Pfam" id="PF06762"/>
    </source>
</evidence>
<dbReference type="InterPro" id="IPR057434">
    <property type="entry name" value="LMF1/2_N"/>
</dbReference>
<dbReference type="PANTHER" id="PTHR14463:SF10">
    <property type="entry name" value="LIPASE MATURATION FACTOR 1"/>
    <property type="match status" value="1"/>
</dbReference>
<proteinExistence type="predicted"/>
<dbReference type="PANTHER" id="PTHR14463">
    <property type="entry name" value="LIPASE MATURATION FACTOR"/>
    <property type="match status" value="1"/>
</dbReference>
<name>I7J6K1_BABMR</name>
<keyword evidence="4" id="KW-1185">Reference proteome</keyword>
<sequence>MNGVKLVNKCPLNELSARTLSLNFITDTEENDLTESYNLSRTFFTRILGIVHFFYFLSIFNNILPLIGTKGLYPVSEVLSMISNELHTTHDFLKYLKKMPLLFIILPSNDFFLAYIPLVGIFTSFILILAGLANWIVMTIIFFLLHTCVYCMNTFNFNSSHMLILEVTFLAIFLHQPNGFKNNSGKWNTPWAVRWGFKLFVYKVLLGSGIGQIKTSKSWSELSAMHNLLNSITAPTSFSWFIGHIASNPTSDRTLTIWVLAIECIFSIFVITPIRGCRLLGFFITMVYSLFFYSLGGNPHLYLLLFASSLFLLDDKALSWIFCIDTDDNTDTAEIKSNDEYNISLSLSDAPQFFWKLFHNTPKVNELMITIPIIGFKVSYNDFIRKMVNVLGSKIIYIKQLVLIILMIVLLVTAKIHWAIYLIIPIMLFIHVLTDLANFFFAYITTFTVFFITALWLFVHLMIKHGTWEGVMIFVTFILLINSLGKSCDWHITVKKVFFEITFALFLTIGFSYFICNLTLKHTNFNKELLSYGLYNSIAAYPNVYKYRYEAIIIGSSDYKITKDSVWKEYDWKSKPGYIDNSPSHIISYERPLDDWIKVNHDDFKRLLVQSKEYKRAERLAVKWGVDKEFKNIVPLLVIPLLYKLSIGDEKIASLFANNPFPNGAKHLKVLIYAYHMSFESHNVNNRTNYTQKELDDMMDYAKKHNYDPKPGKYANYGNSWIRQPLLVFAEFDLEETNTGTTHPHEKHLKKRRAANIPLVPFSHPVYHSPSIRKHTDYSDTVDRSDDLEDSIDNTIVDDDIVS</sequence>
<keyword evidence="1" id="KW-1133">Transmembrane helix</keyword>
<feature type="transmembrane region" description="Helical" evidence="1">
    <location>
        <begin position="466"/>
        <end position="485"/>
    </location>
</feature>
<feature type="transmembrane region" description="Helical" evidence="1">
    <location>
        <begin position="195"/>
        <end position="213"/>
    </location>
</feature>
<dbReference type="Pfam" id="PF06762">
    <property type="entry name" value="LMF1"/>
    <property type="match status" value="1"/>
</dbReference>
<dbReference type="RefSeq" id="XP_012648466.1">
    <property type="nucleotide sequence ID" value="XM_012793012.1"/>
</dbReference>
<dbReference type="GeneID" id="24424487"/>
<dbReference type="VEuPathDB" id="PiroplasmaDB:BMR1_02g03525"/>
<dbReference type="GO" id="GO:0005789">
    <property type="term" value="C:endoplasmic reticulum membrane"/>
    <property type="evidence" value="ECO:0007669"/>
    <property type="project" value="TreeGrafter"/>
</dbReference>
<dbReference type="InterPro" id="IPR009613">
    <property type="entry name" value="LMF"/>
</dbReference>
<feature type="transmembrane region" description="Helical" evidence="1">
    <location>
        <begin position="157"/>
        <end position="175"/>
    </location>
</feature>
<organism evidence="3 4">
    <name type="scientific">Babesia microti (strain RI)</name>
    <dbReference type="NCBI Taxonomy" id="1133968"/>
    <lineage>
        <taxon>Eukaryota</taxon>
        <taxon>Sar</taxon>
        <taxon>Alveolata</taxon>
        <taxon>Apicomplexa</taxon>
        <taxon>Aconoidasida</taxon>
        <taxon>Piroplasmida</taxon>
        <taxon>Babesiidae</taxon>
        <taxon>Babesia</taxon>
    </lineage>
</organism>
<reference evidence="3 4" key="3">
    <citation type="journal article" date="2016" name="Sci. Rep.">
        <title>Genome-wide diversity and gene expression profiling of Babesia microti isolates identify polymorphic genes that mediate host-pathogen interactions.</title>
        <authorList>
            <person name="Silva J.C."/>
            <person name="Cornillot E."/>
            <person name="McCracken C."/>
            <person name="Usmani-Brown S."/>
            <person name="Dwivedi A."/>
            <person name="Ifeonu O.O."/>
            <person name="Crabtree J."/>
            <person name="Gotia H.T."/>
            <person name="Virji A.Z."/>
            <person name="Reynes C."/>
            <person name="Colinge J."/>
            <person name="Kumar V."/>
            <person name="Lawres L."/>
            <person name="Pazzi J.E."/>
            <person name="Pablo J.V."/>
            <person name="Hung C."/>
            <person name="Brancato J."/>
            <person name="Kumari P."/>
            <person name="Orvis J."/>
            <person name="Tretina K."/>
            <person name="Chibucos M."/>
            <person name="Ott S."/>
            <person name="Sadzewicz L."/>
            <person name="Sengamalay N."/>
            <person name="Shetty A.C."/>
            <person name="Su Q."/>
            <person name="Tallon L."/>
            <person name="Fraser C.M."/>
            <person name="Frutos R."/>
            <person name="Molina D.M."/>
            <person name="Krause P.J."/>
            <person name="Ben Mamoun C."/>
        </authorList>
    </citation>
    <scope>NUCLEOTIDE SEQUENCE [LARGE SCALE GENOMIC DNA]</scope>
    <source>
        <strain evidence="3 4">RI</strain>
    </source>
</reference>
<feature type="transmembrane region" description="Helical" evidence="1">
    <location>
        <begin position="255"/>
        <end position="272"/>
    </location>
</feature>
<feature type="transmembrane region" description="Helical" evidence="1">
    <location>
        <begin position="401"/>
        <end position="430"/>
    </location>
</feature>
<feature type="transmembrane region" description="Helical" evidence="1">
    <location>
        <begin position="436"/>
        <end position="459"/>
    </location>
</feature>
<keyword evidence="1" id="KW-0472">Membrane</keyword>
<gene>
    <name evidence="3" type="ORF">BMR1_02g03525</name>
</gene>
<dbReference type="Proteomes" id="UP000002899">
    <property type="component" value="Chromosome II"/>
</dbReference>
<feature type="transmembrane region" description="Helical" evidence="1">
    <location>
        <begin position="125"/>
        <end position="145"/>
    </location>
</feature>
<keyword evidence="1" id="KW-0812">Transmembrane</keyword>
<dbReference type="EMBL" id="FO082872">
    <property type="protein sequence ID" value="CCF73857.1"/>
    <property type="molecule type" value="Genomic_DNA"/>
</dbReference>
<evidence type="ECO:0000313" key="4">
    <source>
        <dbReference type="Proteomes" id="UP000002899"/>
    </source>
</evidence>
<evidence type="ECO:0000313" key="3">
    <source>
        <dbReference type="EMBL" id="CCF73857.1"/>
    </source>
</evidence>
<evidence type="ECO:0000256" key="1">
    <source>
        <dbReference type="SAM" id="Phobius"/>
    </source>
</evidence>
<reference evidence="3 4" key="2">
    <citation type="journal article" date="2013" name="PLoS ONE">
        <title>Whole genome mapping and re-organization of the nuclear and mitochondrial genomes of Babesia microti isolates.</title>
        <authorList>
            <person name="Cornillot E."/>
            <person name="Dassouli A."/>
            <person name="Garg A."/>
            <person name="Pachikara N."/>
            <person name="Randazzo S."/>
            <person name="Depoix D."/>
            <person name="Carcy B."/>
            <person name="Delbecq S."/>
            <person name="Frutos R."/>
            <person name="Silva J.C."/>
            <person name="Sutton R."/>
            <person name="Krause P.J."/>
            <person name="Mamoun C.B."/>
        </authorList>
    </citation>
    <scope>NUCLEOTIDE SEQUENCE [LARGE SCALE GENOMIC DNA]</scope>
    <source>
        <strain evidence="3 4">RI</strain>
    </source>
</reference>
<feature type="transmembrane region" description="Helical" evidence="1">
    <location>
        <begin position="43"/>
        <end position="64"/>
    </location>
</feature>
<protein>
    <submittedName>
        <fullName evidence="3">Lipase maturation factor</fullName>
    </submittedName>
</protein>
<dbReference type="KEGG" id="bmic:BMR1_02g03525"/>
<reference evidence="3 4" key="1">
    <citation type="journal article" date="2012" name="Nucleic Acids Res.">
        <title>Sequencing of the smallest Apicomplexan genome from the human pathogen Babesia microti.</title>
        <authorList>
            <person name="Cornillot E."/>
            <person name="Hadj-Kaddour K."/>
            <person name="Dassouli A."/>
            <person name="Noel B."/>
            <person name="Ranwez V."/>
            <person name="Vacherie B."/>
            <person name="Augagneur Y."/>
            <person name="Bres V."/>
            <person name="Duclos A."/>
            <person name="Randazzo S."/>
            <person name="Carcy B."/>
            <person name="Debierre-Grockiego F."/>
            <person name="Delbecq S."/>
            <person name="Moubri-Menage K."/>
            <person name="Shams-Eldin H."/>
            <person name="Usmani-Brown S."/>
            <person name="Bringaud F."/>
            <person name="Wincker P."/>
            <person name="Vivares C.P."/>
            <person name="Schwarz R.T."/>
            <person name="Schetters T.P."/>
            <person name="Krause P.J."/>
            <person name="Gorenflot A."/>
            <person name="Berry V."/>
            <person name="Barbe V."/>
            <person name="Ben Mamoun C."/>
        </authorList>
    </citation>
    <scope>NUCLEOTIDE SEQUENCE [LARGE SCALE GENOMIC DNA]</scope>
    <source>
        <strain evidence="3 4">RI</strain>
    </source>
</reference>
<feature type="domain" description="Lipase maturation factor 1/2 N-terminal" evidence="2">
    <location>
        <begin position="160"/>
        <end position="319"/>
    </location>
</feature>